<gene>
    <name evidence="1" type="ORF">ACFO3J_24260</name>
</gene>
<sequence>MDTKPWRDRVREEDALLEQLQTLTSQSAARRAAALIEGVAELGSVYAVAKDVGKSWTAVDNAIKRNKKKGPTKADPTTTA</sequence>
<proteinExistence type="predicted"/>
<dbReference type="EMBL" id="JBHSBB010000014">
    <property type="protein sequence ID" value="MFC4034566.1"/>
    <property type="molecule type" value="Genomic_DNA"/>
</dbReference>
<evidence type="ECO:0000313" key="1">
    <source>
        <dbReference type="EMBL" id="MFC4034566.1"/>
    </source>
</evidence>
<evidence type="ECO:0000313" key="2">
    <source>
        <dbReference type="Proteomes" id="UP001595765"/>
    </source>
</evidence>
<reference evidence="2" key="1">
    <citation type="journal article" date="2019" name="Int. J. Syst. Evol. Microbiol.">
        <title>The Global Catalogue of Microorganisms (GCM) 10K type strain sequencing project: providing services to taxonomists for standard genome sequencing and annotation.</title>
        <authorList>
            <consortium name="The Broad Institute Genomics Platform"/>
            <consortium name="The Broad Institute Genome Sequencing Center for Infectious Disease"/>
            <person name="Wu L."/>
            <person name="Ma J."/>
        </authorList>
    </citation>
    <scope>NUCLEOTIDE SEQUENCE [LARGE SCALE GENOMIC DNA]</scope>
    <source>
        <strain evidence="2">CGMCC 4.7237</strain>
    </source>
</reference>
<comment type="caution">
    <text evidence="1">The sequence shown here is derived from an EMBL/GenBank/DDBJ whole genome shotgun (WGS) entry which is preliminary data.</text>
</comment>
<name>A0ABV8HS98_9ACTN</name>
<protein>
    <recommendedName>
        <fullName evidence="3">Helix-turn-helix domain-containing protein</fullName>
    </recommendedName>
</protein>
<evidence type="ECO:0008006" key="3">
    <source>
        <dbReference type="Google" id="ProtNLM"/>
    </source>
</evidence>
<dbReference type="Proteomes" id="UP001595765">
    <property type="component" value="Unassembled WGS sequence"/>
</dbReference>
<keyword evidence="2" id="KW-1185">Reference proteome</keyword>
<dbReference type="RefSeq" id="WP_386432897.1">
    <property type="nucleotide sequence ID" value="NZ_JBHSBB010000014.1"/>
</dbReference>
<accession>A0ABV8HS98</accession>
<organism evidence="1 2">
    <name type="scientific">Streptomyces polygonati</name>
    <dbReference type="NCBI Taxonomy" id="1617087"/>
    <lineage>
        <taxon>Bacteria</taxon>
        <taxon>Bacillati</taxon>
        <taxon>Actinomycetota</taxon>
        <taxon>Actinomycetes</taxon>
        <taxon>Kitasatosporales</taxon>
        <taxon>Streptomycetaceae</taxon>
        <taxon>Streptomyces</taxon>
    </lineage>
</organism>